<evidence type="ECO:0000256" key="1">
    <source>
        <dbReference type="SAM" id="SignalP"/>
    </source>
</evidence>
<gene>
    <name evidence="3" type="ORF">F6X53_01110</name>
</gene>
<dbReference type="RefSeq" id="WP_150996325.1">
    <property type="nucleotide sequence ID" value="NZ_BPQY01000446.1"/>
</dbReference>
<dbReference type="OrthoDB" id="7933638at2"/>
<protein>
    <submittedName>
        <fullName evidence="3">PepSY domain-containing protein</fullName>
    </submittedName>
</protein>
<feature type="chain" id="PRO_5027101433" evidence="1">
    <location>
        <begin position="22"/>
        <end position="90"/>
    </location>
</feature>
<dbReference type="Proteomes" id="UP000474159">
    <property type="component" value="Unassembled WGS sequence"/>
</dbReference>
<dbReference type="Pfam" id="PF13670">
    <property type="entry name" value="PepSY_2"/>
    <property type="match status" value="1"/>
</dbReference>
<dbReference type="InterPro" id="IPR025711">
    <property type="entry name" value="PepSY"/>
</dbReference>
<keyword evidence="1" id="KW-0732">Signal</keyword>
<evidence type="ECO:0000313" key="4">
    <source>
        <dbReference type="Proteomes" id="UP000474159"/>
    </source>
</evidence>
<accession>A0A6L3T4K3</accession>
<keyword evidence="4" id="KW-1185">Reference proteome</keyword>
<name>A0A6L3T4K3_9HYPH</name>
<proteinExistence type="predicted"/>
<reference evidence="3 4" key="1">
    <citation type="submission" date="2019-09" db="EMBL/GenBank/DDBJ databases">
        <title>YIM 48816 draft genome.</title>
        <authorList>
            <person name="Jiang L."/>
        </authorList>
    </citation>
    <scope>NUCLEOTIDE SEQUENCE [LARGE SCALE GENOMIC DNA]</scope>
    <source>
        <strain evidence="3 4">YIM 48816</strain>
    </source>
</reference>
<evidence type="ECO:0000313" key="3">
    <source>
        <dbReference type="EMBL" id="KAB1081729.1"/>
    </source>
</evidence>
<comment type="caution">
    <text evidence="3">The sequence shown here is derived from an EMBL/GenBank/DDBJ whole genome shotgun (WGS) entry which is preliminary data.</text>
</comment>
<dbReference type="AlphaFoldDB" id="A0A6L3T4K3"/>
<dbReference type="EMBL" id="VZZK01000001">
    <property type="protein sequence ID" value="KAB1081729.1"/>
    <property type="molecule type" value="Genomic_DNA"/>
</dbReference>
<organism evidence="3 4">
    <name type="scientific">Methylobacterium soli</name>
    <dbReference type="NCBI Taxonomy" id="553447"/>
    <lineage>
        <taxon>Bacteria</taxon>
        <taxon>Pseudomonadati</taxon>
        <taxon>Pseudomonadota</taxon>
        <taxon>Alphaproteobacteria</taxon>
        <taxon>Hyphomicrobiales</taxon>
        <taxon>Methylobacteriaceae</taxon>
        <taxon>Methylobacterium</taxon>
    </lineage>
</organism>
<feature type="signal peptide" evidence="1">
    <location>
        <begin position="1"/>
        <end position="21"/>
    </location>
</feature>
<feature type="domain" description="PepSY" evidence="2">
    <location>
        <begin position="6"/>
        <end position="88"/>
    </location>
</feature>
<sequence>MRLPTAALALALATGFTGALAGSARADEKLPPDQQTKVEAVLKQEGFTKWKKIELDDGMIEVDDAIDASGKQFDLKLDPKSLAIVKREAE</sequence>
<evidence type="ECO:0000259" key="2">
    <source>
        <dbReference type="Pfam" id="PF13670"/>
    </source>
</evidence>